<dbReference type="InterPro" id="IPR011335">
    <property type="entry name" value="Restrct_endonuc-II-like"/>
</dbReference>
<evidence type="ECO:0000259" key="1">
    <source>
        <dbReference type="Pfam" id="PF04471"/>
    </source>
</evidence>
<dbReference type="PANTHER" id="PTHR30015:SF6">
    <property type="entry name" value="SLL1429 PROTEIN"/>
    <property type="match status" value="1"/>
</dbReference>
<dbReference type="Proteomes" id="UP000609874">
    <property type="component" value="Unassembled WGS sequence"/>
</dbReference>
<proteinExistence type="predicted"/>
<dbReference type="GO" id="GO:0004519">
    <property type="term" value="F:endonuclease activity"/>
    <property type="evidence" value="ECO:0007669"/>
    <property type="project" value="UniProtKB-KW"/>
</dbReference>
<name>A0ABR8UV67_9MICC</name>
<feature type="domain" description="Restriction endonuclease type IV Mrr" evidence="1">
    <location>
        <begin position="1"/>
        <end position="104"/>
    </location>
</feature>
<evidence type="ECO:0000313" key="2">
    <source>
        <dbReference type="EMBL" id="MBD7996461.1"/>
    </source>
</evidence>
<protein>
    <submittedName>
        <fullName evidence="2">Restriction endonuclease</fullName>
    </submittedName>
</protein>
<gene>
    <name evidence="2" type="ORF">H9639_14265</name>
</gene>
<keyword evidence="3" id="KW-1185">Reference proteome</keyword>
<keyword evidence="2" id="KW-0255">Endonuclease</keyword>
<dbReference type="RefSeq" id="WP_191808747.1">
    <property type="nucleotide sequence ID" value="NZ_JACSQD010000007.1"/>
</dbReference>
<dbReference type="InterPro" id="IPR011856">
    <property type="entry name" value="tRNA_endonuc-like_dom_sf"/>
</dbReference>
<organism evidence="2 3">
    <name type="scientific">Arthrobacter gallicola</name>
    <dbReference type="NCBI Taxonomy" id="2762225"/>
    <lineage>
        <taxon>Bacteria</taxon>
        <taxon>Bacillati</taxon>
        <taxon>Actinomycetota</taxon>
        <taxon>Actinomycetes</taxon>
        <taxon>Micrococcales</taxon>
        <taxon>Micrococcaceae</taxon>
        <taxon>Arthrobacter</taxon>
    </lineage>
</organism>
<sequence>MTPTEYESQIAAHFANLGYRTQQTAISGDYGVDVFAENADERLAIQIKMYGTSRRVNRQMVMELHGAKDFFDCHRAVLVTDGHCLPDALEVAEKLGIQVLTMPAIMSDIAATDTHYFRLGTASDEPDSDTGVRGDEALSFDQIWTDHVMPLEGQLLRGKGDRTNIIEKVDWAGVWRTSSTGRSGRIDIEIFRLAINHILRTGSITRDEINQNYAKRASSGVVLILSQVPLFVLTDRPLTLHLRADHSQTDVPEFLNAVP</sequence>
<accession>A0ABR8UV67</accession>
<comment type="caution">
    <text evidence="2">The sequence shown here is derived from an EMBL/GenBank/DDBJ whole genome shotgun (WGS) entry which is preliminary data.</text>
</comment>
<keyword evidence="2" id="KW-0378">Hydrolase</keyword>
<dbReference type="PANTHER" id="PTHR30015">
    <property type="entry name" value="MRR RESTRICTION SYSTEM PROTEIN"/>
    <property type="match status" value="1"/>
</dbReference>
<dbReference type="Pfam" id="PF04471">
    <property type="entry name" value="Mrr_cat"/>
    <property type="match status" value="1"/>
</dbReference>
<dbReference type="Gene3D" id="3.40.1350.10">
    <property type="match status" value="1"/>
</dbReference>
<dbReference type="InterPro" id="IPR007560">
    <property type="entry name" value="Restrct_endonuc_IV_Mrr"/>
</dbReference>
<keyword evidence="2" id="KW-0540">Nuclease</keyword>
<dbReference type="InterPro" id="IPR052906">
    <property type="entry name" value="Type_IV_Methyl-Rstrct_Enzyme"/>
</dbReference>
<evidence type="ECO:0000313" key="3">
    <source>
        <dbReference type="Proteomes" id="UP000609874"/>
    </source>
</evidence>
<dbReference type="SUPFAM" id="SSF52980">
    <property type="entry name" value="Restriction endonuclease-like"/>
    <property type="match status" value="1"/>
</dbReference>
<dbReference type="EMBL" id="JACSQD010000007">
    <property type="protein sequence ID" value="MBD7996461.1"/>
    <property type="molecule type" value="Genomic_DNA"/>
</dbReference>
<reference evidence="2 3" key="1">
    <citation type="submission" date="2020-08" db="EMBL/GenBank/DDBJ databases">
        <title>A Genomic Blueprint of the Chicken Gut Microbiome.</title>
        <authorList>
            <person name="Gilroy R."/>
            <person name="Ravi A."/>
            <person name="Getino M."/>
            <person name="Pursley I."/>
            <person name="Horton D.L."/>
            <person name="Alikhan N.-F."/>
            <person name="Baker D."/>
            <person name="Gharbi K."/>
            <person name="Hall N."/>
            <person name="Watson M."/>
            <person name="Adriaenssens E.M."/>
            <person name="Foster-Nyarko E."/>
            <person name="Jarju S."/>
            <person name="Secka A."/>
            <person name="Antonio M."/>
            <person name="Oren A."/>
            <person name="Chaudhuri R."/>
            <person name="La Ragione R.M."/>
            <person name="Hildebrand F."/>
            <person name="Pallen M.J."/>
        </authorList>
    </citation>
    <scope>NUCLEOTIDE SEQUENCE [LARGE SCALE GENOMIC DNA]</scope>
    <source>
        <strain evidence="2 3">Sa2CUA1</strain>
    </source>
</reference>